<dbReference type="AlphaFoldDB" id="W9QE68"/>
<proteinExistence type="predicted"/>
<name>W9QE68_9ROSA</name>
<accession>W9QE68</accession>
<sequence>MKIAVTAGVVLLLTVVPLFKVVLLLTARPPPLVTAHVVPLLTAVDTPEEQSVDMVRHGRFDEEVLRRIGTRRRVTRASYRASSAHPCSIIADEHRTHARR</sequence>
<keyword evidence="2" id="KW-1185">Reference proteome</keyword>
<reference evidence="2" key="1">
    <citation type="submission" date="2013-01" db="EMBL/GenBank/DDBJ databases">
        <title>Draft Genome Sequence of a Mulberry Tree, Morus notabilis C.K. Schneid.</title>
        <authorList>
            <person name="He N."/>
            <person name="Zhao S."/>
        </authorList>
    </citation>
    <scope>NUCLEOTIDE SEQUENCE</scope>
</reference>
<gene>
    <name evidence="1" type="ORF">L484_001744</name>
</gene>
<evidence type="ECO:0000313" key="1">
    <source>
        <dbReference type="EMBL" id="EXB30378.1"/>
    </source>
</evidence>
<evidence type="ECO:0000313" key="2">
    <source>
        <dbReference type="Proteomes" id="UP000030645"/>
    </source>
</evidence>
<organism evidence="1 2">
    <name type="scientific">Morus notabilis</name>
    <dbReference type="NCBI Taxonomy" id="981085"/>
    <lineage>
        <taxon>Eukaryota</taxon>
        <taxon>Viridiplantae</taxon>
        <taxon>Streptophyta</taxon>
        <taxon>Embryophyta</taxon>
        <taxon>Tracheophyta</taxon>
        <taxon>Spermatophyta</taxon>
        <taxon>Magnoliopsida</taxon>
        <taxon>eudicotyledons</taxon>
        <taxon>Gunneridae</taxon>
        <taxon>Pentapetalae</taxon>
        <taxon>rosids</taxon>
        <taxon>fabids</taxon>
        <taxon>Rosales</taxon>
        <taxon>Moraceae</taxon>
        <taxon>Moreae</taxon>
        <taxon>Morus</taxon>
    </lineage>
</organism>
<protein>
    <submittedName>
        <fullName evidence="1">Uncharacterized protein</fullName>
    </submittedName>
</protein>
<dbReference type="EMBL" id="KE343481">
    <property type="protein sequence ID" value="EXB30378.1"/>
    <property type="molecule type" value="Genomic_DNA"/>
</dbReference>
<dbReference type="Proteomes" id="UP000030645">
    <property type="component" value="Unassembled WGS sequence"/>
</dbReference>